<dbReference type="SUPFAM" id="SSF81296">
    <property type="entry name" value="E set domains"/>
    <property type="match status" value="1"/>
</dbReference>
<dbReference type="AlphaFoldDB" id="R4K4D9"/>
<evidence type="ECO:0000256" key="1">
    <source>
        <dbReference type="ARBA" id="ARBA00007072"/>
    </source>
</evidence>
<dbReference type="Gene3D" id="2.60.40.10">
    <property type="entry name" value="Immunoglobulins"/>
    <property type="match status" value="1"/>
</dbReference>
<dbReference type="HOGENOM" id="CLU_020061_0_0_9"/>
<reference evidence="5 6" key="1">
    <citation type="submission" date="2012-01" db="EMBL/GenBank/DDBJ databases">
        <title>Complete sequence of chromosome of Clostridium pasteurianum BC1.</title>
        <authorList>
            <consortium name="US DOE Joint Genome Institute"/>
            <person name="Lucas S."/>
            <person name="Han J."/>
            <person name="Lapidus A."/>
            <person name="Cheng J.-F."/>
            <person name="Goodwin L."/>
            <person name="Pitluck S."/>
            <person name="Peters L."/>
            <person name="Mikhailova N."/>
            <person name="Teshima H."/>
            <person name="Detter J.C."/>
            <person name="Han C."/>
            <person name="Tapia R."/>
            <person name="Land M."/>
            <person name="Hauser L."/>
            <person name="Kyrpides N."/>
            <person name="Ivanova N."/>
            <person name="Pagani I."/>
            <person name="Dunn J."/>
            <person name="Taghavi S."/>
            <person name="Francis A."/>
            <person name="van der Lelie D."/>
            <person name="Woyke T."/>
        </authorList>
    </citation>
    <scope>NUCLEOTIDE SEQUENCE [LARGE SCALE GENOMIC DNA]</scope>
    <source>
        <strain evidence="5 6">BC1</strain>
    </source>
</reference>
<feature type="domain" description="Cellulase Ig-like" evidence="3">
    <location>
        <begin position="179"/>
        <end position="225"/>
    </location>
</feature>
<protein>
    <submittedName>
        <fullName evidence="5">N-terminal ig-like domain of cellulase</fullName>
    </submittedName>
</protein>
<dbReference type="RefSeq" id="WP_015613741.1">
    <property type="nucleotide sequence ID" value="NC_021182.1"/>
</dbReference>
<keyword evidence="2" id="KW-0624">Polysaccharide degradation</keyword>
<evidence type="ECO:0000259" key="3">
    <source>
        <dbReference type="Pfam" id="PF02927"/>
    </source>
</evidence>
<dbReference type="InterPro" id="IPR013783">
    <property type="entry name" value="Ig-like_fold"/>
</dbReference>
<evidence type="ECO:0000256" key="2">
    <source>
        <dbReference type="ARBA" id="ARBA00023001"/>
    </source>
</evidence>
<keyword evidence="2" id="KW-0136">Cellulose degradation</keyword>
<dbReference type="PATRIC" id="fig|86416.3.peg.329"/>
<dbReference type="OrthoDB" id="3919754at2"/>
<dbReference type="InterPro" id="IPR033803">
    <property type="entry name" value="CBD-like_Golvesin-Xly"/>
</dbReference>
<dbReference type="InterPro" id="IPR014756">
    <property type="entry name" value="Ig_E-set"/>
</dbReference>
<evidence type="ECO:0000313" key="5">
    <source>
        <dbReference type="EMBL" id="AGK95414.1"/>
    </source>
</evidence>
<organism evidence="5 6">
    <name type="scientific">Clostridium pasteurianum BC1</name>
    <dbReference type="NCBI Taxonomy" id="86416"/>
    <lineage>
        <taxon>Bacteria</taxon>
        <taxon>Bacillati</taxon>
        <taxon>Bacillota</taxon>
        <taxon>Clostridia</taxon>
        <taxon>Eubacteriales</taxon>
        <taxon>Clostridiaceae</taxon>
        <taxon>Clostridium</taxon>
    </lineage>
</organism>
<dbReference type="EMBL" id="CP003261">
    <property type="protein sequence ID" value="AGK95414.1"/>
    <property type="molecule type" value="Genomic_DNA"/>
</dbReference>
<feature type="domain" description="Golvesin/Xly CBD-like" evidence="4">
    <location>
        <begin position="36"/>
        <end position="142"/>
    </location>
</feature>
<proteinExistence type="inferred from homology"/>
<dbReference type="GO" id="GO:0008810">
    <property type="term" value="F:cellulase activity"/>
    <property type="evidence" value="ECO:0007669"/>
    <property type="project" value="InterPro"/>
</dbReference>
<dbReference type="Pfam" id="PF02927">
    <property type="entry name" value="CelD_N"/>
    <property type="match status" value="1"/>
</dbReference>
<dbReference type="Pfam" id="PF25275">
    <property type="entry name" value="Golvesin_C"/>
    <property type="match status" value="1"/>
</dbReference>
<dbReference type="eggNOG" id="COG5492">
    <property type="taxonomic scope" value="Bacteria"/>
</dbReference>
<dbReference type="GO" id="GO:0030245">
    <property type="term" value="P:cellulose catabolic process"/>
    <property type="evidence" value="ECO:0007669"/>
    <property type="project" value="UniProtKB-KW"/>
</dbReference>
<dbReference type="KEGG" id="cpas:Clopa_0352"/>
<comment type="similarity">
    <text evidence="1">Belongs to the glycosyl hydrolase 9 (cellulase E) family.</text>
</comment>
<dbReference type="CDD" id="cd02850">
    <property type="entry name" value="E_set_Cellulase_N"/>
    <property type="match status" value="1"/>
</dbReference>
<evidence type="ECO:0000313" key="6">
    <source>
        <dbReference type="Proteomes" id="UP000013523"/>
    </source>
</evidence>
<sequence>MISKVYVGNKSVSKIMLGNKIINFVEAFNRILNLQDVELTLTGNWLDSSLLGYDGSSTKYSTSVGDKAEWNFYVPDNSNYEVYAWFPRGTTDNASEVKYSISSLNGYWEKVINQNENYSNWVKLATVTGTGGTALKVTVQVSVSVNTRINAIRVVQTTATADDTTDINGSQDTTTIATFINQSGYDLDKTKRATITNVPDDTPFTIKKASDNSVVYNGTVTGQIVNFSDFNPSAVEEYYIECSGITSYNFKIAKYLLQRVSINPALRFMDGSRQDTWDVGGNTGYGWRDSHQFSFELNSLVLQYMANPSAYDRMTYGISHLSGTQYTELRTQNEPDIIWLVKFGAMRYYDLKTNQSKNLHAFIKGQLAYFLYLYPDISDYVSQSFYEMIRTLTVSEWSNPNCNLQWYEVSDGTDNNLFEVQSVIGDIKGQKPPGYAIVPNLLMYEVAKRDGLANYQDFFTAAYNNCEWLINNVDLDNPIYTKGQRMNEHITMEGLTYFYEMYPEDAPAGLYNKIKQWAQTMVNRSNNLWDMRKYADINDNTAYASMNQWTGGGNAYNEVGNPAGFMAVAYAVCRVLYSEDSVLKTRLQEIGIAQMDSVFGRNPFGRHFSYDAPTEIEGVDAGWFTFLNGGYGDLMSVAGVLDGSPKESAYPFNPVADPGYTEGWVAFNTCWNDSLAYSASNDVEVKIFDSTFINEISSASAGNTIGIRLKAPLNFNENVAETGEVDITLSNGTKSKLTVTEASNNDYYFTATYVVPADVTYVDVSYGYGLFKKSVRVNIV</sequence>
<dbReference type="STRING" id="86416.Clopa_0352"/>
<evidence type="ECO:0000259" key="4">
    <source>
        <dbReference type="Pfam" id="PF25275"/>
    </source>
</evidence>
<dbReference type="InterPro" id="IPR004197">
    <property type="entry name" value="Cellulase_Ig-like"/>
</dbReference>
<dbReference type="Proteomes" id="UP000013523">
    <property type="component" value="Chromosome"/>
</dbReference>
<accession>R4K4D9</accession>
<keyword evidence="2" id="KW-0119">Carbohydrate metabolism</keyword>
<keyword evidence="6" id="KW-1185">Reference proteome</keyword>
<gene>
    <name evidence="5" type="ORF">Clopa_0352</name>
</gene>
<name>R4K4D9_CLOPA</name>